<evidence type="ECO:0008006" key="4">
    <source>
        <dbReference type="Google" id="ProtNLM"/>
    </source>
</evidence>
<reference evidence="3" key="1">
    <citation type="journal article" date="2019" name="Int. J. Syst. Evol. Microbiol.">
        <title>The Global Catalogue of Microorganisms (GCM) 10K type strain sequencing project: providing services to taxonomists for standard genome sequencing and annotation.</title>
        <authorList>
            <consortium name="The Broad Institute Genomics Platform"/>
            <consortium name="The Broad Institute Genome Sequencing Center for Infectious Disease"/>
            <person name="Wu L."/>
            <person name="Ma J."/>
        </authorList>
    </citation>
    <scope>NUCLEOTIDE SEQUENCE [LARGE SCALE GENOMIC DNA]</scope>
    <source>
        <strain evidence="3">JCM 17975</strain>
    </source>
</reference>
<evidence type="ECO:0000256" key="1">
    <source>
        <dbReference type="SAM" id="Phobius"/>
    </source>
</evidence>
<name>A0ABP8XBH1_9MICO</name>
<organism evidence="2 3">
    <name type="scientific">Promicromonospora umidemergens</name>
    <dbReference type="NCBI Taxonomy" id="629679"/>
    <lineage>
        <taxon>Bacteria</taxon>
        <taxon>Bacillati</taxon>
        <taxon>Actinomycetota</taxon>
        <taxon>Actinomycetes</taxon>
        <taxon>Micrococcales</taxon>
        <taxon>Promicromonosporaceae</taxon>
        <taxon>Promicromonospora</taxon>
    </lineage>
</organism>
<protein>
    <recommendedName>
        <fullName evidence="4">Pilus assembly protein Flp/PilA</fullName>
    </recommendedName>
</protein>
<keyword evidence="1" id="KW-0472">Membrane</keyword>
<keyword evidence="1" id="KW-1133">Transmembrane helix</keyword>
<accession>A0ABP8XBH1</accession>
<gene>
    <name evidence="2" type="ORF">GCM10023198_28050</name>
</gene>
<evidence type="ECO:0000313" key="2">
    <source>
        <dbReference type="EMBL" id="GAA4704766.1"/>
    </source>
</evidence>
<feature type="transmembrane region" description="Helical" evidence="1">
    <location>
        <begin position="42"/>
        <end position="63"/>
    </location>
</feature>
<proteinExistence type="predicted"/>
<keyword evidence="3" id="KW-1185">Reference proteome</keyword>
<comment type="caution">
    <text evidence="2">The sequence shown here is derived from an EMBL/GenBank/DDBJ whole genome shotgun (WGS) entry which is preliminary data.</text>
</comment>
<keyword evidence="1" id="KW-0812">Transmembrane</keyword>
<evidence type="ECO:0000313" key="3">
    <source>
        <dbReference type="Proteomes" id="UP001500843"/>
    </source>
</evidence>
<sequence>MEDIMNKLTEKTVAARVALTAYAVRAVCRVRAEERGQANVEYVGVILVVVAIVGAVIAGITTVDEAIVKQLTDAINKIGGGAATTTTTTP</sequence>
<dbReference type="Proteomes" id="UP001500843">
    <property type="component" value="Unassembled WGS sequence"/>
</dbReference>
<dbReference type="EMBL" id="BAABHM010000012">
    <property type="protein sequence ID" value="GAA4704766.1"/>
    <property type="molecule type" value="Genomic_DNA"/>
</dbReference>